<dbReference type="AlphaFoldDB" id="A0A5C8PHD0"/>
<evidence type="ECO:0000256" key="3">
    <source>
        <dbReference type="ARBA" id="ARBA00021840"/>
    </source>
</evidence>
<evidence type="ECO:0000313" key="10">
    <source>
        <dbReference type="Proteomes" id="UP000321638"/>
    </source>
</evidence>
<organism evidence="9 10">
    <name type="scientific">Vineibacter terrae</name>
    <dbReference type="NCBI Taxonomy" id="2586908"/>
    <lineage>
        <taxon>Bacteria</taxon>
        <taxon>Pseudomonadati</taxon>
        <taxon>Pseudomonadota</taxon>
        <taxon>Alphaproteobacteria</taxon>
        <taxon>Hyphomicrobiales</taxon>
        <taxon>Vineibacter</taxon>
    </lineage>
</organism>
<comment type="caution">
    <text evidence="9">The sequence shown here is derived from an EMBL/GenBank/DDBJ whole genome shotgun (WGS) entry which is preliminary data.</text>
</comment>
<feature type="transmembrane region" description="Helical" evidence="8">
    <location>
        <begin position="12"/>
        <end position="34"/>
    </location>
</feature>
<comment type="function">
    <text evidence="1">Involved in DNA recombination.</text>
</comment>
<accession>A0A5C8PHD0</accession>
<gene>
    <name evidence="9" type="primary">rmuC</name>
    <name evidence="9" type="ORF">FHP25_22925</name>
</gene>
<keyword evidence="5" id="KW-0233">DNA recombination</keyword>
<reference evidence="9 10" key="1">
    <citation type="submission" date="2019-06" db="EMBL/GenBank/DDBJ databases">
        <title>New taxonomy in bacterial strain CC-CFT640, isolated from vineyard.</title>
        <authorList>
            <person name="Lin S.-Y."/>
            <person name="Tsai C.-F."/>
            <person name="Young C.-C."/>
        </authorList>
    </citation>
    <scope>NUCLEOTIDE SEQUENCE [LARGE SCALE GENOMIC DNA]</scope>
    <source>
        <strain evidence="9 10">CC-CFT640</strain>
    </source>
</reference>
<dbReference type="PANTHER" id="PTHR30563:SF0">
    <property type="entry name" value="DNA RECOMBINATION PROTEIN RMUC"/>
    <property type="match status" value="1"/>
</dbReference>
<evidence type="ECO:0000256" key="7">
    <source>
        <dbReference type="SAM" id="MobiDB-lite"/>
    </source>
</evidence>
<dbReference type="Pfam" id="PF02646">
    <property type="entry name" value="RmuC"/>
    <property type="match status" value="1"/>
</dbReference>
<comment type="similarity">
    <text evidence="2">Belongs to the RmuC family.</text>
</comment>
<feature type="region of interest" description="Disordered" evidence="7">
    <location>
        <begin position="477"/>
        <end position="513"/>
    </location>
</feature>
<evidence type="ECO:0000256" key="8">
    <source>
        <dbReference type="SAM" id="Phobius"/>
    </source>
</evidence>
<evidence type="ECO:0000256" key="5">
    <source>
        <dbReference type="ARBA" id="ARBA00023172"/>
    </source>
</evidence>
<dbReference type="OrthoDB" id="370725at2"/>
<feature type="compositionally biased region" description="Basic and acidic residues" evidence="7">
    <location>
        <begin position="493"/>
        <end position="502"/>
    </location>
</feature>
<sequence>MPPLPSIPPDLIWPLLAAVSLVGIMLGLMLGWLLRGRGERAALADRDTARAELEQQRELAAQVRTQLAASQAIAERVPALETRLATAERLAAHAERLPVMDQELVLLRGRVEALAAAKTKLEETLRKTEEAHGEKVATLSALRADVEAKMKALADAALRDSQSALIDVAKQLLDNHKQVAAADLKERQGAIDGLVKPVAETLEKYQQRLAVLEQENAKAMGALSAELRNVVLGQETVRGEAAKLANALRAAPKTRGRWGEQQLRRALELSGMSEHVDFEVEQTVATDDGARLRPDAVLRLPGGRSIVIDAKTSLSAYLEALEATDDDARDAKMAEHARQIRTHVSTLAGKAYWAQFRDAPDFVAMFVPGENFYSAAVERDRTLFDDALRERVLVVTPTTLIALAKAVAYGWRQQRIEENARRIGMLGHTLYERITTLSRHLSGVGRNLNSAVGAYNEYVGSLEARVMPAVRQLRELAPGESSKDLSDIAPVDTRPRETHEPEAPLLPSPVEAA</sequence>
<dbReference type="PANTHER" id="PTHR30563">
    <property type="entry name" value="DNA RECOMBINATION PROTEIN RMUC"/>
    <property type="match status" value="1"/>
</dbReference>
<dbReference type="InterPro" id="IPR003798">
    <property type="entry name" value="DNA_recombination_RmuC"/>
</dbReference>
<evidence type="ECO:0000256" key="4">
    <source>
        <dbReference type="ARBA" id="ARBA00023054"/>
    </source>
</evidence>
<evidence type="ECO:0000256" key="1">
    <source>
        <dbReference type="ARBA" id="ARBA00003416"/>
    </source>
</evidence>
<name>A0A5C8PHD0_9HYPH</name>
<dbReference type="GO" id="GO:0006310">
    <property type="term" value="P:DNA recombination"/>
    <property type="evidence" value="ECO:0007669"/>
    <property type="project" value="UniProtKB-KW"/>
</dbReference>
<keyword evidence="10" id="KW-1185">Reference proteome</keyword>
<keyword evidence="8" id="KW-1133">Transmembrane helix</keyword>
<dbReference type="Proteomes" id="UP000321638">
    <property type="component" value="Unassembled WGS sequence"/>
</dbReference>
<evidence type="ECO:0000256" key="2">
    <source>
        <dbReference type="ARBA" id="ARBA00009840"/>
    </source>
</evidence>
<dbReference type="EMBL" id="VDUZ01000028">
    <property type="protein sequence ID" value="TXL73051.1"/>
    <property type="molecule type" value="Genomic_DNA"/>
</dbReference>
<protein>
    <recommendedName>
        <fullName evidence="3">DNA recombination protein RmuC homolog</fullName>
    </recommendedName>
</protein>
<evidence type="ECO:0000313" key="9">
    <source>
        <dbReference type="EMBL" id="TXL73051.1"/>
    </source>
</evidence>
<keyword evidence="8" id="KW-0812">Transmembrane</keyword>
<evidence type="ECO:0000256" key="6">
    <source>
        <dbReference type="SAM" id="Coils"/>
    </source>
</evidence>
<feature type="coiled-coil region" evidence="6">
    <location>
        <begin position="195"/>
        <end position="222"/>
    </location>
</feature>
<keyword evidence="8" id="KW-0472">Membrane</keyword>
<keyword evidence="4 6" id="KW-0175">Coiled coil</keyword>
<proteinExistence type="inferred from homology"/>